<proteinExistence type="predicted"/>
<dbReference type="AlphaFoldDB" id="A0A1P8WLH6"/>
<dbReference type="SUPFAM" id="SSF54001">
    <property type="entry name" value="Cysteine proteinases"/>
    <property type="match status" value="1"/>
</dbReference>
<organism evidence="1 2">
    <name type="scientific">Fuerstiella marisgermanici</name>
    <dbReference type="NCBI Taxonomy" id="1891926"/>
    <lineage>
        <taxon>Bacteria</taxon>
        <taxon>Pseudomonadati</taxon>
        <taxon>Planctomycetota</taxon>
        <taxon>Planctomycetia</taxon>
        <taxon>Planctomycetales</taxon>
        <taxon>Planctomycetaceae</taxon>
        <taxon>Fuerstiella</taxon>
    </lineage>
</organism>
<name>A0A1P8WLH6_9PLAN</name>
<dbReference type="OrthoDB" id="195541at2"/>
<dbReference type="KEGG" id="fmr:Fuma_04555"/>
<evidence type="ECO:0008006" key="3">
    <source>
        <dbReference type="Google" id="ProtNLM"/>
    </source>
</evidence>
<protein>
    <recommendedName>
        <fullName evidence="3">Permuted papain-like amidase enzyme, YaeF/YiiX, C92 family</fullName>
    </recommendedName>
</protein>
<dbReference type="InterPro" id="IPR038765">
    <property type="entry name" value="Papain-like_cys_pep_sf"/>
</dbReference>
<evidence type="ECO:0000313" key="1">
    <source>
        <dbReference type="EMBL" id="APZ94904.1"/>
    </source>
</evidence>
<dbReference type="Proteomes" id="UP000187735">
    <property type="component" value="Chromosome"/>
</dbReference>
<dbReference type="Pfam" id="PF05708">
    <property type="entry name" value="Peptidase_C92"/>
    <property type="match status" value="1"/>
</dbReference>
<dbReference type="STRING" id="1891926.Fuma_04555"/>
<gene>
    <name evidence="1" type="ORF">Fuma_04555</name>
</gene>
<accession>A0A1P8WLH6</accession>
<reference evidence="1 2" key="1">
    <citation type="journal article" date="2016" name="Front. Microbiol.">
        <title>Fuerstia marisgermanicae gen. nov., sp. nov., an Unusual Member of the Phylum Planctomycetes from the German Wadden Sea.</title>
        <authorList>
            <person name="Kohn T."/>
            <person name="Heuer A."/>
            <person name="Jogler M."/>
            <person name="Vollmers J."/>
            <person name="Boedeker C."/>
            <person name="Bunk B."/>
            <person name="Rast P."/>
            <person name="Borchert D."/>
            <person name="Glockner I."/>
            <person name="Freese H.M."/>
            <person name="Klenk H.P."/>
            <person name="Overmann J."/>
            <person name="Kaster A.K."/>
            <person name="Rohde M."/>
            <person name="Wiegand S."/>
            <person name="Jogler C."/>
        </authorList>
    </citation>
    <scope>NUCLEOTIDE SEQUENCE [LARGE SCALE GENOMIC DNA]</scope>
    <source>
        <strain evidence="1 2">NH11</strain>
    </source>
</reference>
<dbReference type="EMBL" id="CP017641">
    <property type="protein sequence ID" value="APZ94904.1"/>
    <property type="molecule type" value="Genomic_DNA"/>
</dbReference>
<dbReference type="InterPro" id="IPR024453">
    <property type="entry name" value="Peptidase_C92"/>
</dbReference>
<sequence>MSYEELQHGAATVRDIAEHFGRLKERARELIDSSEASQRGFFTPTEDEQTRHLLVSYWQSRNALFELVTSFYKVDRFEPEEQQIAVTIAYAGALVLVDVARFLRENCHHRKVVRMKLNEPEPYFGIPVGTYDFVQKSLTNPVHAWHLYHASTFVAQRREQLTELAASNADVESLLAIIDRLQDRLGVTADRFVLARTRVRARSVRTRITRDLLGRALYGLQKCVSSLMADRYVKSGHLPRLPPHVETEIEALLQPGDVIVVRKEHAVTNYFLPGYWPHAALYIGSVDELRAARLHEHANIQKRWVALEGVDANRPHRVLEAMKDGVRVRSVSCPFSSDAIVILRPQLERNQIAEAIGRGFFHADKPYDFDFDFARSDRLVCTEVVYRSYEGIGGIQFNLTRRAGRLTLSAEDLLQKAIKADGFLAHAVFCPAKSPDICFEAKAVEALKATVGRKSV</sequence>
<dbReference type="RefSeq" id="WP_077026142.1">
    <property type="nucleotide sequence ID" value="NZ_CP017641.1"/>
</dbReference>
<evidence type="ECO:0000313" key="2">
    <source>
        <dbReference type="Proteomes" id="UP000187735"/>
    </source>
</evidence>
<dbReference type="Gene3D" id="3.90.1720.10">
    <property type="entry name" value="endopeptidase domain like (from Nostoc punctiforme)"/>
    <property type="match status" value="1"/>
</dbReference>
<keyword evidence="2" id="KW-1185">Reference proteome</keyword>